<protein>
    <recommendedName>
        <fullName evidence="6">Ribosomal protein L27</fullName>
    </recommendedName>
</protein>
<dbReference type="Proteomes" id="UP000652761">
    <property type="component" value="Unassembled WGS sequence"/>
</dbReference>
<dbReference type="SUPFAM" id="SSF110324">
    <property type="entry name" value="Ribosomal L27 protein-like"/>
    <property type="match status" value="1"/>
</dbReference>
<gene>
    <name evidence="4" type="ORF">Taro_030387</name>
</gene>
<dbReference type="PRINTS" id="PR00063">
    <property type="entry name" value="RIBOSOMALL27"/>
</dbReference>
<sequence>MLGGYGGWRSRGEGWSKENLMLFPTRIYNDLCTRVKLIITKAGGPRERAAQTDLLSVTFGDRNRIKSSTFPLSHFSASTAALQQRLSSRRSWPPKKSPFKERHLLFAGGATSMAAMASVGFNLAVSFRGLSLGSGFCSSSFFKGEHGPLHVGRRSSVAFPPNPLPMTIESAHKKGAGSTKNGRDSRGQRLGVKIYGDQVAKPGAIIVRQRGTKF</sequence>
<dbReference type="OrthoDB" id="1867012at2759"/>
<keyword evidence="3" id="KW-0687">Ribonucleoprotein</keyword>
<dbReference type="PANTHER" id="PTHR15893:SF0">
    <property type="entry name" value="LARGE RIBOSOMAL SUBUNIT PROTEIN BL27M"/>
    <property type="match status" value="1"/>
</dbReference>
<evidence type="ECO:0000256" key="2">
    <source>
        <dbReference type="ARBA" id="ARBA00022980"/>
    </source>
</evidence>
<evidence type="ECO:0000256" key="3">
    <source>
        <dbReference type="ARBA" id="ARBA00023274"/>
    </source>
</evidence>
<dbReference type="EMBL" id="NMUH01002085">
    <property type="protein sequence ID" value="MQL97691.1"/>
    <property type="molecule type" value="Genomic_DNA"/>
</dbReference>
<keyword evidence="2" id="KW-0689">Ribosomal protein</keyword>
<dbReference type="GO" id="GO:0006412">
    <property type="term" value="P:translation"/>
    <property type="evidence" value="ECO:0007669"/>
    <property type="project" value="InterPro"/>
</dbReference>
<organism evidence="4 5">
    <name type="scientific">Colocasia esculenta</name>
    <name type="common">Wild taro</name>
    <name type="synonym">Arum esculentum</name>
    <dbReference type="NCBI Taxonomy" id="4460"/>
    <lineage>
        <taxon>Eukaryota</taxon>
        <taxon>Viridiplantae</taxon>
        <taxon>Streptophyta</taxon>
        <taxon>Embryophyta</taxon>
        <taxon>Tracheophyta</taxon>
        <taxon>Spermatophyta</taxon>
        <taxon>Magnoliopsida</taxon>
        <taxon>Liliopsida</taxon>
        <taxon>Araceae</taxon>
        <taxon>Aroideae</taxon>
        <taxon>Colocasieae</taxon>
        <taxon>Colocasia</taxon>
    </lineage>
</organism>
<dbReference type="GO" id="GO:1990904">
    <property type="term" value="C:ribonucleoprotein complex"/>
    <property type="evidence" value="ECO:0007669"/>
    <property type="project" value="UniProtKB-KW"/>
</dbReference>
<dbReference type="PANTHER" id="PTHR15893">
    <property type="entry name" value="RIBOSOMAL PROTEIN L27"/>
    <property type="match status" value="1"/>
</dbReference>
<evidence type="ECO:0008006" key="6">
    <source>
        <dbReference type="Google" id="ProtNLM"/>
    </source>
</evidence>
<dbReference type="GO" id="GO:0003735">
    <property type="term" value="F:structural constituent of ribosome"/>
    <property type="evidence" value="ECO:0007669"/>
    <property type="project" value="InterPro"/>
</dbReference>
<comment type="similarity">
    <text evidence="1">Belongs to the bacterial ribosomal protein bL27 family.</text>
</comment>
<evidence type="ECO:0000313" key="5">
    <source>
        <dbReference type="Proteomes" id="UP000652761"/>
    </source>
</evidence>
<dbReference type="GO" id="GO:0005840">
    <property type="term" value="C:ribosome"/>
    <property type="evidence" value="ECO:0007669"/>
    <property type="project" value="UniProtKB-KW"/>
</dbReference>
<evidence type="ECO:0000313" key="4">
    <source>
        <dbReference type="EMBL" id="MQL97691.1"/>
    </source>
</evidence>
<dbReference type="AlphaFoldDB" id="A0A843VLB1"/>
<name>A0A843VLB1_COLES</name>
<reference evidence="4" key="1">
    <citation type="submission" date="2017-07" db="EMBL/GenBank/DDBJ databases">
        <title>Taro Niue Genome Assembly and Annotation.</title>
        <authorList>
            <person name="Atibalentja N."/>
            <person name="Keating K."/>
            <person name="Fields C.J."/>
        </authorList>
    </citation>
    <scope>NUCLEOTIDE SEQUENCE</scope>
    <source>
        <strain evidence="4">Niue_2</strain>
        <tissue evidence="4">Leaf</tissue>
    </source>
</reference>
<dbReference type="Pfam" id="PF01016">
    <property type="entry name" value="Ribosomal_L27"/>
    <property type="match status" value="1"/>
</dbReference>
<keyword evidence="5" id="KW-1185">Reference proteome</keyword>
<dbReference type="InterPro" id="IPR001684">
    <property type="entry name" value="Ribosomal_bL27"/>
</dbReference>
<evidence type="ECO:0000256" key="1">
    <source>
        <dbReference type="ARBA" id="ARBA00010797"/>
    </source>
</evidence>
<accession>A0A843VLB1</accession>
<comment type="caution">
    <text evidence="4">The sequence shown here is derived from an EMBL/GenBank/DDBJ whole genome shotgun (WGS) entry which is preliminary data.</text>
</comment>
<dbReference type="Gene3D" id="2.40.50.100">
    <property type="match status" value="1"/>
</dbReference>
<proteinExistence type="inferred from homology"/>